<dbReference type="KEGG" id="abas:ACPOL_5720"/>
<feature type="transmembrane region" description="Helical" evidence="2">
    <location>
        <begin position="20"/>
        <end position="40"/>
    </location>
</feature>
<dbReference type="Gene3D" id="3.30.70.60">
    <property type="match status" value="1"/>
</dbReference>
<evidence type="ECO:0000256" key="1">
    <source>
        <dbReference type="SAM" id="MobiDB-lite"/>
    </source>
</evidence>
<feature type="region of interest" description="Disordered" evidence="1">
    <location>
        <begin position="188"/>
        <end position="232"/>
    </location>
</feature>
<keyword evidence="2" id="KW-0812">Transmembrane</keyword>
<protein>
    <recommendedName>
        <fullName evidence="5">Type IV pilus biogenesis protein PilO</fullName>
    </recommendedName>
</protein>
<accession>A0A2Z5G8T4</accession>
<organism evidence="3 4">
    <name type="scientific">Acidisarcina polymorpha</name>
    <dbReference type="NCBI Taxonomy" id="2211140"/>
    <lineage>
        <taxon>Bacteria</taxon>
        <taxon>Pseudomonadati</taxon>
        <taxon>Acidobacteriota</taxon>
        <taxon>Terriglobia</taxon>
        <taxon>Terriglobales</taxon>
        <taxon>Acidobacteriaceae</taxon>
        <taxon>Acidisarcina</taxon>
    </lineage>
</organism>
<evidence type="ECO:0000256" key="2">
    <source>
        <dbReference type="SAM" id="Phobius"/>
    </source>
</evidence>
<keyword evidence="2" id="KW-1133">Transmembrane helix</keyword>
<evidence type="ECO:0000313" key="4">
    <source>
        <dbReference type="Proteomes" id="UP000253606"/>
    </source>
</evidence>
<reference evidence="3 4" key="1">
    <citation type="journal article" date="2018" name="Front. Microbiol.">
        <title>Hydrolytic Capabilities as a Key to Environmental Success: Chitinolytic and Cellulolytic Acidobacteria From Acidic Sub-arctic Soils and Boreal Peatlands.</title>
        <authorList>
            <person name="Belova S.E."/>
            <person name="Ravin N.V."/>
            <person name="Pankratov T.A."/>
            <person name="Rakitin A.L."/>
            <person name="Ivanova A.A."/>
            <person name="Beletsky A.V."/>
            <person name="Mardanov A.V."/>
            <person name="Sinninghe Damste J.S."/>
            <person name="Dedysh S.N."/>
        </authorList>
    </citation>
    <scope>NUCLEOTIDE SEQUENCE [LARGE SCALE GENOMIC DNA]</scope>
    <source>
        <strain evidence="3 4">SBC82</strain>
    </source>
</reference>
<gene>
    <name evidence="3" type="ORF">ACPOL_5720</name>
</gene>
<keyword evidence="4" id="KW-1185">Reference proteome</keyword>
<dbReference type="EMBL" id="CP030840">
    <property type="protein sequence ID" value="AXC14966.1"/>
    <property type="molecule type" value="Genomic_DNA"/>
</dbReference>
<feature type="compositionally biased region" description="Polar residues" evidence="1">
    <location>
        <begin position="191"/>
        <end position="211"/>
    </location>
</feature>
<dbReference type="RefSeq" id="WP_114209629.1">
    <property type="nucleotide sequence ID" value="NZ_CP030840.1"/>
</dbReference>
<keyword evidence="2" id="KW-0472">Membrane</keyword>
<evidence type="ECO:0008006" key="5">
    <source>
        <dbReference type="Google" id="ProtNLM"/>
    </source>
</evidence>
<evidence type="ECO:0000313" key="3">
    <source>
        <dbReference type="EMBL" id="AXC14966.1"/>
    </source>
</evidence>
<dbReference type="AlphaFoldDB" id="A0A2Z5G8T4"/>
<dbReference type="InterPro" id="IPR014717">
    <property type="entry name" value="Transl_elong_EF1B/ribsomal_bS6"/>
</dbReference>
<dbReference type="Proteomes" id="UP000253606">
    <property type="component" value="Chromosome"/>
</dbReference>
<proteinExistence type="predicted"/>
<dbReference type="OrthoDB" id="119801at2"/>
<name>A0A2Z5G8T4_9BACT</name>
<sequence>MKLSDPLKLPTEVLNVLNLHIAGVALLVILNVTLLVRLGLAWRDLGASRQEQLQQEQLTLTQLQAQTARLNGLPEKVEISRKDADKFYAQRIPANYSSVLADLGALAAKDKIRLTRAGYTQSAAIEGLAELRIDANLAGDYSGVMHFINGLERDKTLYVISNLTLTGQQGGLVNLRLRLTTYLHAADASQLPPSSEPPTDQQAPVTDQSMLSLPALNSAAHQPDTPAMEDGH</sequence>